<dbReference type="NCBIfam" id="TIGR00574">
    <property type="entry name" value="dnl1"/>
    <property type="match status" value="1"/>
</dbReference>
<dbReference type="GO" id="GO:0071897">
    <property type="term" value="P:DNA biosynthetic process"/>
    <property type="evidence" value="ECO:0007669"/>
    <property type="project" value="InterPro"/>
</dbReference>
<dbReference type="CDD" id="cd07968">
    <property type="entry name" value="OBF_DNA_ligase_IV"/>
    <property type="match status" value="1"/>
</dbReference>
<feature type="domain" description="BRCT" evidence="21">
    <location>
        <begin position="790"/>
        <end position="878"/>
    </location>
</feature>
<protein>
    <recommendedName>
        <fullName evidence="5">DNA ligase 4</fullName>
        <ecNumber evidence="4">6.5.1.1</ecNumber>
    </recommendedName>
    <alternativeName>
        <fullName evidence="17">DNA ligase IV</fullName>
    </alternativeName>
    <alternativeName>
        <fullName evidence="16">Polydeoxyribonucleotide synthase [ATP] 4</fullName>
    </alternativeName>
</protein>
<feature type="domain" description="ATP-dependent DNA ligase family profile" evidence="20">
    <location>
        <begin position="344"/>
        <end position="478"/>
    </location>
</feature>
<evidence type="ECO:0000256" key="14">
    <source>
        <dbReference type="ARBA" id="ARBA00023204"/>
    </source>
</evidence>
<keyword evidence="14" id="KW-0234">DNA repair</keyword>
<dbReference type="GO" id="GO:0032807">
    <property type="term" value="C:DNA ligase IV complex"/>
    <property type="evidence" value="ECO:0007669"/>
    <property type="project" value="TreeGrafter"/>
</dbReference>
<evidence type="ECO:0000256" key="2">
    <source>
        <dbReference type="ARBA" id="ARBA00004123"/>
    </source>
</evidence>
<evidence type="ECO:0000256" key="5">
    <source>
        <dbReference type="ARBA" id="ARBA00022073"/>
    </source>
</evidence>
<dbReference type="InterPro" id="IPR012310">
    <property type="entry name" value="DNA_ligase_ATP-dep_cent"/>
</dbReference>
<reference evidence="22" key="1">
    <citation type="submission" date="2023-07" db="EMBL/GenBank/DDBJ databases">
        <title>Chromosome-level genome assembly of Artemia franciscana.</title>
        <authorList>
            <person name="Jo E."/>
        </authorList>
    </citation>
    <scope>NUCLEOTIDE SEQUENCE</scope>
    <source>
        <tissue evidence="22">Whole body</tissue>
    </source>
</reference>
<evidence type="ECO:0000259" key="20">
    <source>
        <dbReference type="PROSITE" id="PS50160"/>
    </source>
</evidence>
<evidence type="ECO:0000256" key="16">
    <source>
        <dbReference type="ARBA" id="ARBA00030676"/>
    </source>
</evidence>
<evidence type="ECO:0000313" key="23">
    <source>
        <dbReference type="Proteomes" id="UP001187531"/>
    </source>
</evidence>
<dbReference type="PROSITE" id="PS50160">
    <property type="entry name" value="DNA_LIGASE_A3"/>
    <property type="match status" value="1"/>
</dbReference>
<dbReference type="AlphaFoldDB" id="A0AA88KYK5"/>
<accession>A0AA88KYK5</accession>
<dbReference type="Pfam" id="PF00533">
    <property type="entry name" value="BRCT"/>
    <property type="match status" value="2"/>
</dbReference>
<dbReference type="GO" id="GO:0005524">
    <property type="term" value="F:ATP binding"/>
    <property type="evidence" value="ECO:0007669"/>
    <property type="project" value="UniProtKB-KW"/>
</dbReference>
<evidence type="ECO:0000256" key="7">
    <source>
        <dbReference type="ARBA" id="ARBA00022723"/>
    </source>
</evidence>
<dbReference type="EC" id="6.5.1.1" evidence="4"/>
<dbReference type="PANTHER" id="PTHR45997">
    <property type="entry name" value="DNA LIGASE 4"/>
    <property type="match status" value="1"/>
</dbReference>
<evidence type="ECO:0000256" key="8">
    <source>
        <dbReference type="ARBA" id="ARBA00022737"/>
    </source>
</evidence>
<dbReference type="CDD" id="cd17722">
    <property type="entry name" value="BRCT_DNA_ligase_IV_rpt1"/>
    <property type="match status" value="1"/>
</dbReference>
<keyword evidence="7" id="KW-0479">Metal-binding</keyword>
<dbReference type="Pfam" id="PF04675">
    <property type="entry name" value="DNA_ligase_A_N"/>
    <property type="match status" value="1"/>
</dbReference>
<dbReference type="EMBL" id="JAVRJZ010000019">
    <property type="protein sequence ID" value="KAK2706859.1"/>
    <property type="molecule type" value="Genomic_DNA"/>
</dbReference>
<dbReference type="InterPro" id="IPR001357">
    <property type="entry name" value="BRCT_dom"/>
</dbReference>
<proteinExistence type="inferred from homology"/>
<dbReference type="SMART" id="SM00292">
    <property type="entry name" value="BRCT"/>
    <property type="match status" value="2"/>
</dbReference>
<dbReference type="InterPro" id="IPR000977">
    <property type="entry name" value="DNA_ligase_ATP-dep"/>
</dbReference>
<keyword evidence="8" id="KW-0677">Repeat</keyword>
<dbReference type="CDD" id="cd07903">
    <property type="entry name" value="Adenylation_DNA_ligase_IV"/>
    <property type="match status" value="1"/>
</dbReference>
<evidence type="ECO:0000256" key="15">
    <source>
        <dbReference type="ARBA" id="ARBA00023242"/>
    </source>
</evidence>
<dbReference type="GO" id="GO:0006297">
    <property type="term" value="P:nucleotide-excision repair, DNA gap filling"/>
    <property type="evidence" value="ECO:0007669"/>
    <property type="project" value="TreeGrafter"/>
</dbReference>
<evidence type="ECO:0000256" key="18">
    <source>
        <dbReference type="ARBA" id="ARBA00034003"/>
    </source>
</evidence>
<evidence type="ECO:0000256" key="11">
    <source>
        <dbReference type="ARBA" id="ARBA00022840"/>
    </source>
</evidence>
<comment type="cofactor">
    <cofactor evidence="1">
        <name>Mg(2+)</name>
        <dbReference type="ChEBI" id="CHEBI:18420"/>
    </cofactor>
</comment>
<comment type="catalytic activity">
    <reaction evidence="18">
        <text>ATP + (deoxyribonucleotide)n-3'-hydroxyl + 5'-phospho-(deoxyribonucleotide)m = (deoxyribonucleotide)n+m + AMP + diphosphate.</text>
        <dbReference type="EC" id="6.5.1.1"/>
    </reaction>
</comment>
<dbReference type="Gene3D" id="1.10.3260.10">
    <property type="entry name" value="DNA ligase, ATP-dependent, N-terminal domain"/>
    <property type="match status" value="1"/>
</dbReference>
<evidence type="ECO:0000256" key="9">
    <source>
        <dbReference type="ARBA" id="ARBA00022741"/>
    </source>
</evidence>
<gene>
    <name evidence="22" type="ORF">QYM36_014782</name>
</gene>
<keyword evidence="11" id="KW-0067">ATP-binding</keyword>
<dbReference type="SUPFAM" id="SSF56091">
    <property type="entry name" value="DNA ligase/mRNA capping enzyme, catalytic domain"/>
    <property type="match status" value="1"/>
</dbReference>
<organism evidence="22 23">
    <name type="scientific">Artemia franciscana</name>
    <name type="common">Brine shrimp</name>
    <name type="synonym">Artemia sanfranciscana</name>
    <dbReference type="NCBI Taxonomy" id="6661"/>
    <lineage>
        <taxon>Eukaryota</taxon>
        <taxon>Metazoa</taxon>
        <taxon>Ecdysozoa</taxon>
        <taxon>Arthropoda</taxon>
        <taxon>Crustacea</taxon>
        <taxon>Branchiopoda</taxon>
        <taxon>Anostraca</taxon>
        <taxon>Artemiidae</taxon>
        <taxon>Artemia</taxon>
    </lineage>
</organism>
<evidence type="ECO:0000256" key="10">
    <source>
        <dbReference type="ARBA" id="ARBA00022763"/>
    </source>
</evidence>
<keyword evidence="6" id="KW-0436">Ligase</keyword>
<evidence type="ECO:0000313" key="22">
    <source>
        <dbReference type="EMBL" id="KAK2706859.1"/>
    </source>
</evidence>
<dbReference type="GO" id="GO:0005958">
    <property type="term" value="C:DNA-dependent protein kinase-DNA ligase 4 complex"/>
    <property type="evidence" value="ECO:0007669"/>
    <property type="project" value="TreeGrafter"/>
</dbReference>
<evidence type="ECO:0000256" key="6">
    <source>
        <dbReference type="ARBA" id="ARBA00022598"/>
    </source>
</evidence>
<dbReference type="GO" id="GO:0006303">
    <property type="term" value="P:double-strand break repair via nonhomologous end joining"/>
    <property type="evidence" value="ECO:0007669"/>
    <property type="project" value="TreeGrafter"/>
</dbReference>
<dbReference type="Gene3D" id="3.30.470.30">
    <property type="entry name" value="DNA ligase/mRNA capping enzyme"/>
    <property type="match status" value="1"/>
</dbReference>
<dbReference type="Pfam" id="PF01068">
    <property type="entry name" value="DNA_ligase_A_M"/>
    <property type="match status" value="1"/>
</dbReference>
<name>A0AA88KYK5_ARTSF</name>
<dbReference type="InterPro" id="IPR029710">
    <property type="entry name" value="LIG4"/>
</dbReference>
<dbReference type="Gene3D" id="3.40.50.10190">
    <property type="entry name" value="BRCT domain"/>
    <property type="match status" value="2"/>
</dbReference>
<dbReference type="InterPro" id="IPR044125">
    <property type="entry name" value="Adenylation_DNA_ligase_IV"/>
</dbReference>
<comment type="similarity">
    <text evidence="3 19">Belongs to the ATP-dependent DNA ligase family.</text>
</comment>
<evidence type="ECO:0000256" key="13">
    <source>
        <dbReference type="ARBA" id="ARBA00023172"/>
    </source>
</evidence>
<evidence type="ECO:0000256" key="17">
    <source>
        <dbReference type="ARBA" id="ARBA00031942"/>
    </source>
</evidence>
<keyword evidence="13" id="KW-0233">DNA recombination</keyword>
<feature type="domain" description="BRCT" evidence="21">
    <location>
        <begin position="640"/>
        <end position="722"/>
    </location>
</feature>
<dbReference type="PROSITE" id="PS50172">
    <property type="entry name" value="BRCT"/>
    <property type="match status" value="2"/>
</dbReference>
<keyword evidence="15" id="KW-0539">Nucleus</keyword>
<dbReference type="InterPro" id="IPR012308">
    <property type="entry name" value="DNA_ligase_ATP-dep_N"/>
</dbReference>
<evidence type="ECO:0000256" key="3">
    <source>
        <dbReference type="ARBA" id="ARBA00007572"/>
    </source>
</evidence>
<sequence>MDETTKFHDLCLVFEDIKQSESKRRYLKLKSFIEELRQKLIQLEKGLGKEISLFPILRLMLPLLDHSRGVYGIKESKLALLYLKVLSIPKTAPDAKKLLEYRTPKSSKTAAKDFADFAYLVLRDRLPKGKDVTVKYVNEELDKLANYNAIKQGDTSEVVLENLLRSLSALEQKWLIRIILKNLKLGTGQNGILAAYHPDAKDMYDKVNSLEKVCEKLKDPNVRLFQFEISLFTPFKPMLAERGNIEKIDTFLAKTEAILEMKLDGERQQLHKKGKEYKYFSRNCFDYSSCFGPSPSSGSLTPYIHEAFSENVDSCILDGEMMVYDKRLEMPLQKGENYDVKSLKANSSLVPSFYVFDILFLNGEVLTSKPLKERLKLLETVFVPIEGSIMPTYRKALTSKQMLIQELNSAIDRREEGIIVKDSNSLYAPNSRKQGWIKIKPEYSGVLGDHLDLLIIGGYYGEGRKHGIISSFLLGAAVPSSEPGGITYFHSFSRVGSGYTLEELQQLLSKLEKFWKPVKKDKPMPSTIVWSREKPDLWIAPEDSQVLEVKASEFTDSDAYKIGFTLRFPRVEHVRYDKSYRDCTTLKELLEIRERGGGKLFSRPYDGIDRTREKRKKVVTEKEVRVAPQFAGANLTDVSVEKDIFQGKEFCVMNGTSMSDKEYLQKLIRSLGGVVVQNPGATTSYVIAQNENIRVKNLIKSGKYDIIKPDWILRCSFEKKFLRFTPSDAICLTGPSQKSLLGSFDIYGDNYTEPIGKAQLEKIFDNMKGEYSASKREIVDVESVEFPVLPKYSLFRPCMVFVDSESNALRLKLKFYGACLAPEVTEYVTHAIADSASDIKRLKDVRHESSGKFFIVSSNWVYDSVTDNRLKPESEYLL</sequence>
<dbReference type="GO" id="GO:0006310">
    <property type="term" value="P:DNA recombination"/>
    <property type="evidence" value="ECO:0007669"/>
    <property type="project" value="UniProtKB-KW"/>
</dbReference>
<dbReference type="GO" id="GO:0046872">
    <property type="term" value="F:metal ion binding"/>
    <property type="evidence" value="ECO:0007669"/>
    <property type="project" value="UniProtKB-KW"/>
</dbReference>
<dbReference type="GO" id="GO:0003910">
    <property type="term" value="F:DNA ligase (ATP) activity"/>
    <property type="evidence" value="ECO:0007669"/>
    <property type="project" value="UniProtKB-EC"/>
</dbReference>
<keyword evidence="12" id="KW-0460">Magnesium</keyword>
<dbReference type="SUPFAM" id="SSF50249">
    <property type="entry name" value="Nucleic acid-binding proteins"/>
    <property type="match status" value="1"/>
</dbReference>
<comment type="caution">
    <text evidence="22">The sequence shown here is derived from an EMBL/GenBank/DDBJ whole genome shotgun (WGS) entry which is preliminary data.</text>
</comment>
<evidence type="ECO:0000256" key="4">
    <source>
        <dbReference type="ARBA" id="ARBA00012727"/>
    </source>
</evidence>
<dbReference type="Proteomes" id="UP001187531">
    <property type="component" value="Unassembled WGS sequence"/>
</dbReference>
<keyword evidence="10" id="KW-0227">DNA damage</keyword>
<evidence type="ECO:0000256" key="1">
    <source>
        <dbReference type="ARBA" id="ARBA00001946"/>
    </source>
</evidence>
<dbReference type="PANTHER" id="PTHR45997:SF1">
    <property type="entry name" value="DNA LIGASE 4"/>
    <property type="match status" value="1"/>
</dbReference>
<dbReference type="Pfam" id="PF04679">
    <property type="entry name" value="DNA_ligase_A_C"/>
    <property type="match status" value="1"/>
</dbReference>
<dbReference type="SUPFAM" id="SSF52113">
    <property type="entry name" value="BRCT domain"/>
    <property type="match status" value="2"/>
</dbReference>
<dbReference type="InterPro" id="IPR012309">
    <property type="entry name" value="DNA_ligase_ATP-dep_C"/>
</dbReference>
<comment type="subcellular location">
    <subcellularLocation>
        <location evidence="2">Nucleus</location>
    </subcellularLocation>
</comment>
<dbReference type="Gene3D" id="2.40.50.140">
    <property type="entry name" value="Nucleic acid-binding proteins"/>
    <property type="match status" value="1"/>
</dbReference>
<dbReference type="InterPro" id="IPR036420">
    <property type="entry name" value="BRCT_dom_sf"/>
</dbReference>
<dbReference type="GO" id="GO:0003677">
    <property type="term" value="F:DNA binding"/>
    <property type="evidence" value="ECO:0007669"/>
    <property type="project" value="InterPro"/>
</dbReference>
<keyword evidence="9" id="KW-0547">Nucleotide-binding</keyword>
<evidence type="ECO:0000259" key="21">
    <source>
        <dbReference type="PROSITE" id="PS50172"/>
    </source>
</evidence>
<evidence type="ECO:0000256" key="12">
    <source>
        <dbReference type="ARBA" id="ARBA00022842"/>
    </source>
</evidence>
<dbReference type="InterPro" id="IPR012340">
    <property type="entry name" value="NA-bd_OB-fold"/>
</dbReference>
<dbReference type="InterPro" id="IPR036599">
    <property type="entry name" value="DNA_ligase_N_sf"/>
</dbReference>
<evidence type="ECO:0000256" key="19">
    <source>
        <dbReference type="RuleBase" id="RU004196"/>
    </source>
</evidence>
<keyword evidence="23" id="KW-1185">Reference proteome</keyword>